<dbReference type="GO" id="GO:0016746">
    <property type="term" value="F:acyltransferase activity"/>
    <property type="evidence" value="ECO:0007669"/>
    <property type="project" value="UniProtKB-KW"/>
</dbReference>
<evidence type="ECO:0000256" key="2">
    <source>
        <dbReference type="ARBA" id="ARBA00022679"/>
    </source>
</evidence>
<feature type="transmembrane region" description="Helical" evidence="7">
    <location>
        <begin position="28"/>
        <end position="49"/>
    </location>
</feature>
<dbReference type="GO" id="GO:0016020">
    <property type="term" value="C:membrane"/>
    <property type="evidence" value="ECO:0007669"/>
    <property type="project" value="UniProtKB-SubCell"/>
</dbReference>
<evidence type="ECO:0000313" key="8">
    <source>
        <dbReference type="EMBL" id="JAS66573.1"/>
    </source>
</evidence>
<gene>
    <name evidence="8" type="ORF">g.40322</name>
</gene>
<feature type="transmembrane region" description="Helical" evidence="7">
    <location>
        <begin position="61"/>
        <end position="80"/>
    </location>
</feature>
<keyword evidence="6" id="KW-0012">Acyltransferase</keyword>
<dbReference type="GO" id="GO:0030258">
    <property type="term" value="P:lipid modification"/>
    <property type="evidence" value="ECO:0007669"/>
    <property type="project" value="TreeGrafter"/>
</dbReference>
<dbReference type="EMBL" id="GECZ01003196">
    <property type="protein sequence ID" value="JAS66573.1"/>
    <property type="molecule type" value="Transcribed_RNA"/>
</dbReference>
<evidence type="ECO:0000256" key="4">
    <source>
        <dbReference type="ARBA" id="ARBA00022989"/>
    </source>
</evidence>
<proteinExistence type="predicted"/>
<name>A0A1B6GW33_9HEMI</name>
<dbReference type="InterPro" id="IPR049941">
    <property type="entry name" value="LPLAT_7/PORCN-like"/>
</dbReference>
<dbReference type="PANTHER" id="PTHR13906:SF4">
    <property type="entry name" value="LYSOPHOSPHOLIPID ACYLTRANSFERASE 6"/>
    <property type="match status" value="1"/>
</dbReference>
<feature type="transmembrane region" description="Helical" evidence="7">
    <location>
        <begin position="243"/>
        <end position="263"/>
    </location>
</feature>
<keyword evidence="2" id="KW-0808">Transferase</keyword>
<keyword evidence="4 7" id="KW-1133">Transmembrane helix</keyword>
<feature type="transmembrane region" description="Helical" evidence="7">
    <location>
        <begin position="420"/>
        <end position="443"/>
    </location>
</feature>
<accession>A0A1B6GW33</accession>
<keyword evidence="3 7" id="KW-0812">Transmembrane</keyword>
<evidence type="ECO:0000256" key="1">
    <source>
        <dbReference type="ARBA" id="ARBA00004141"/>
    </source>
</evidence>
<reference evidence="8" key="1">
    <citation type="submission" date="2015-11" db="EMBL/GenBank/DDBJ databases">
        <title>De novo transcriptome assembly of four potential Pierce s Disease insect vectors from Arizona vineyards.</title>
        <authorList>
            <person name="Tassone E.E."/>
        </authorList>
    </citation>
    <scope>NUCLEOTIDE SEQUENCE</scope>
</reference>
<organism evidence="8">
    <name type="scientific">Cuerna arida</name>
    <dbReference type="NCBI Taxonomy" id="1464854"/>
    <lineage>
        <taxon>Eukaryota</taxon>
        <taxon>Metazoa</taxon>
        <taxon>Ecdysozoa</taxon>
        <taxon>Arthropoda</taxon>
        <taxon>Hexapoda</taxon>
        <taxon>Insecta</taxon>
        <taxon>Pterygota</taxon>
        <taxon>Neoptera</taxon>
        <taxon>Paraneoptera</taxon>
        <taxon>Hemiptera</taxon>
        <taxon>Auchenorrhyncha</taxon>
        <taxon>Membracoidea</taxon>
        <taxon>Cicadellidae</taxon>
        <taxon>Cicadellinae</taxon>
        <taxon>Proconiini</taxon>
        <taxon>Cuerna</taxon>
    </lineage>
</organism>
<comment type="subcellular location">
    <subcellularLocation>
        <location evidence="1">Membrane</location>
        <topology evidence="1">Multi-pass membrane protein</topology>
    </subcellularLocation>
</comment>
<keyword evidence="5 7" id="KW-0472">Membrane</keyword>
<sequence length="474" mass="54438">MGSEIDPYYDGSRMFSWITELSGIPIDLINFTVTQVVAVVLAPLFRGILHPSRTTPEVRHGFCLVVGVVMGYFAFGRQVVHLAGLPTLCYLVICTQNPQTMQRLVLVISMFYLSCIHIHRQMYDYGSLSLDVTGPLMVIVQKVTSLACSLNDGLTYKKEDLSANQRYYAVSKIPSVLEYFAYIFQFHVLMAGPLVFYKDYIEFVNGHNILKHSSGIDNHIDSNLRSSRLMLEPSPKLVVIKKIASSVLFAFIFVSFISSFPISKIKDDDFVEKRTMFSQLCYLSIATLLVRFKFYHAWLLADAICNLSGLGFQGYAPDGSSRWDLVSNVDVIQFEFGSSLRESIEHWNKGTNVWLRMLVYDRYKRYPTVLTYAVSSFWHGFYPGYYLTFAGGALFTFASRSVRHSIIRDFFQGTPTLRSLYNILSMVTTRIIVTYITFSFVLLEFWPSIRIYNMKTKQRWRRTWAEAGATQWRC</sequence>
<dbReference type="InterPro" id="IPR004299">
    <property type="entry name" value="MBOAT_fam"/>
</dbReference>
<evidence type="ECO:0000256" key="7">
    <source>
        <dbReference type="SAM" id="Phobius"/>
    </source>
</evidence>
<evidence type="ECO:0000256" key="6">
    <source>
        <dbReference type="ARBA" id="ARBA00023315"/>
    </source>
</evidence>
<feature type="transmembrane region" description="Helical" evidence="7">
    <location>
        <begin position="100"/>
        <end position="118"/>
    </location>
</feature>
<evidence type="ECO:0000256" key="3">
    <source>
        <dbReference type="ARBA" id="ARBA00022692"/>
    </source>
</evidence>
<dbReference type="PANTHER" id="PTHR13906">
    <property type="entry name" value="PORCUPINE"/>
    <property type="match status" value="1"/>
</dbReference>
<feature type="transmembrane region" description="Helical" evidence="7">
    <location>
        <begin position="176"/>
        <end position="197"/>
    </location>
</feature>
<evidence type="ECO:0000256" key="5">
    <source>
        <dbReference type="ARBA" id="ARBA00023136"/>
    </source>
</evidence>
<protein>
    <submittedName>
        <fullName evidence="8">Uncharacterized protein</fullName>
    </submittedName>
</protein>
<dbReference type="AlphaFoldDB" id="A0A1B6GW33"/>
<dbReference type="Pfam" id="PF03062">
    <property type="entry name" value="MBOAT"/>
    <property type="match status" value="1"/>
</dbReference>